<dbReference type="RefSeq" id="WP_106462268.1">
    <property type="nucleotide sequence ID" value="NZ_PXOQ01000007.1"/>
</dbReference>
<dbReference type="EMBL" id="PXOQ01000007">
    <property type="protein sequence ID" value="PSG90127.1"/>
    <property type="molecule type" value="Genomic_DNA"/>
</dbReference>
<evidence type="ECO:0000313" key="1">
    <source>
        <dbReference type="EMBL" id="PSG90127.1"/>
    </source>
</evidence>
<dbReference type="Proteomes" id="UP000238426">
    <property type="component" value="Unassembled WGS sequence"/>
</dbReference>
<evidence type="ECO:0000313" key="2">
    <source>
        <dbReference type="Proteomes" id="UP000238426"/>
    </source>
</evidence>
<organism evidence="1 2">
    <name type="scientific">Aurantibacter aestuarii</name>
    <dbReference type="NCBI Taxonomy" id="1266046"/>
    <lineage>
        <taxon>Bacteria</taxon>
        <taxon>Pseudomonadati</taxon>
        <taxon>Bacteroidota</taxon>
        <taxon>Flavobacteriia</taxon>
        <taxon>Flavobacteriales</taxon>
        <taxon>Flavobacteriaceae</taxon>
        <taxon>Aurantibacter</taxon>
    </lineage>
</organism>
<dbReference type="AlphaFoldDB" id="A0A2T1NCJ0"/>
<keyword evidence="2" id="KW-1185">Reference proteome</keyword>
<gene>
    <name evidence="1" type="ORF">C7H52_02300</name>
</gene>
<proteinExistence type="predicted"/>
<reference evidence="1 2" key="1">
    <citation type="submission" date="2018-03" db="EMBL/GenBank/DDBJ databases">
        <title>Mesoflavibacter sp. HG37 and Mesoflavibacter sp. HG96 sp.nov., two marine bacteria isolated from seawater of Western Pacific Ocean.</title>
        <authorList>
            <person name="Cheng H."/>
            <person name="Wu Y.-H."/>
            <person name="Guo L.-L."/>
            <person name="Xu X.-W."/>
        </authorList>
    </citation>
    <scope>NUCLEOTIDE SEQUENCE [LARGE SCALE GENOMIC DNA]</scope>
    <source>
        <strain evidence="1 2">KCTC 32269</strain>
    </source>
</reference>
<protein>
    <recommendedName>
        <fullName evidence="3">DUF2480 domain-containing protein</fullName>
    </recommendedName>
</protein>
<accession>A0A2T1NCJ0</accession>
<evidence type="ECO:0008006" key="3">
    <source>
        <dbReference type="Google" id="ProtNLM"/>
    </source>
</evidence>
<dbReference type="OrthoDB" id="9803040at2"/>
<dbReference type="InterPro" id="IPR018914">
    <property type="entry name" value="DUF2480"/>
</dbReference>
<comment type="caution">
    <text evidence="1">The sequence shown here is derived from an EMBL/GenBank/DDBJ whole genome shotgun (WGS) entry which is preliminary data.</text>
</comment>
<dbReference type="Pfam" id="PF10652">
    <property type="entry name" value="DUF2480"/>
    <property type="match status" value="1"/>
</dbReference>
<name>A0A2T1NCJ0_9FLAO</name>
<sequence>MPDEIINRVSNSVLKVFDLEDYYVPGPRIVIDLKDWLEHELILREKDFRERVKTHNWEQYKSCYVAIYCSTDAIVPDWAYMLIAIALQPHSAYTASGDLVALETTLYQNQLQDLDLTEFKDKPVIIKGCAKKPVPNSAYIMATNLLKPIAKSIMFGEACSAVPLYKRK</sequence>